<keyword evidence="5" id="KW-0800">Toxin</keyword>
<keyword evidence="4 5" id="KW-0378">Hydrolase</keyword>
<dbReference type="CDD" id="cd09854">
    <property type="entry name" value="PIN_VapC-like"/>
    <property type="match status" value="1"/>
</dbReference>
<dbReference type="InterPro" id="IPR022907">
    <property type="entry name" value="VapC_family"/>
</dbReference>
<evidence type="ECO:0000313" key="7">
    <source>
        <dbReference type="EMBL" id="PQA40630.1"/>
    </source>
</evidence>
<gene>
    <name evidence="5" type="primary">vapC</name>
    <name evidence="7" type="ORF">C5O18_06455</name>
</gene>
<keyword evidence="5" id="KW-0460">Magnesium</keyword>
<evidence type="ECO:0000313" key="8">
    <source>
        <dbReference type="Proteomes" id="UP000243900"/>
    </source>
</evidence>
<name>A0A2P6AS23_9GAMM</name>
<keyword evidence="8" id="KW-1185">Reference proteome</keyword>
<proteinExistence type="inferred from homology"/>
<comment type="function">
    <text evidence="5">Toxic component of a toxin-antitoxin (TA) system. An RNase.</text>
</comment>
<evidence type="ECO:0000256" key="4">
    <source>
        <dbReference type="ARBA" id="ARBA00022801"/>
    </source>
</evidence>
<dbReference type="SUPFAM" id="SSF88723">
    <property type="entry name" value="PIN domain-like"/>
    <property type="match status" value="1"/>
</dbReference>
<organism evidence="7 8">
    <name type="scientific">Amnimonas aquatica</name>
    <dbReference type="NCBI Taxonomy" id="2094561"/>
    <lineage>
        <taxon>Bacteria</taxon>
        <taxon>Pseudomonadati</taxon>
        <taxon>Pseudomonadota</taxon>
        <taxon>Gammaproteobacteria</taxon>
        <taxon>Moraxellales</taxon>
        <taxon>Moraxellaceae</taxon>
        <taxon>Amnimonas</taxon>
    </lineage>
</organism>
<comment type="similarity">
    <text evidence="5">Belongs to the PINc/VapC protein family.</text>
</comment>
<keyword evidence="2 5" id="KW-0540">Nuclease</keyword>
<feature type="binding site" evidence="5">
    <location>
        <position position="86"/>
    </location>
    <ligand>
        <name>Mg(2+)</name>
        <dbReference type="ChEBI" id="CHEBI:18420"/>
    </ligand>
</feature>
<reference evidence="8" key="1">
    <citation type="submission" date="2018-02" db="EMBL/GenBank/DDBJ databases">
        <title>Genome sequencing of Solimonas sp. HR-BB.</title>
        <authorList>
            <person name="Lee Y."/>
            <person name="Jeon C.O."/>
        </authorList>
    </citation>
    <scope>NUCLEOTIDE SEQUENCE [LARGE SCALE GENOMIC DNA]</scope>
    <source>
        <strain evidence="8">HR-E</strain>
    </source>
</reference>
<evidence type="ECO:0000256" key="1">
    <source>
        <dbReference type="ARBA" id="ARBA00022649"/>
    </source>
</evidence>
<dbReference type="GO" id="GO:0000287">
    <property type="term" value="F:magnesium ion binding"/>
    <property type="evidence" value="ECO:0007669"/>
    <property type="project" value="UniProtKB-UniRule"/>
</dbReference>
<dbReference type="InterPro" id="IPR002716">
    <property type="entry name" value="PIN_dom"/>
</dbReference>
<evidence type="ECO:0000256" key="3">
    <source>
        <dbReference type="ARBA" id="ARBA00022723"/>
    </source>
</evidence>
<accession>A0A2P6AS23</accession>
<dbReference type="RefSeq" id="WP_105192519.1">
    <property type="nucleotide sequence ID" value="NZ_PTQZ01000139.1"/>
</dbReference>
<dbReference type="GO" id="GO:0016787">
    <property type="term" value="F:hydrolase activity"/>
    <property type="evidence" value="ECO:0007669"/>
    <property type="project" value="UniProtKB-KW"/>
</dbReference>
<keyword evidence="3 5" id="KW-0479">Metal-binding</keyword>
<dbReference type="GO" id="GO:0004540">
    <property type="term" value="F:RNA nuclease activity"/>
    <property type="evidence" value="ECO:0007669"/>
    <property type="project" value="InterPro"/>
</dbReference>
<evidence type="ECO:0000256" key="2">
    <source>
        <dbReference type="ARBA" id="ARBA00022722"/>
    </source>
</evidence>
<dbReference type="InterPro" id="IPR029060">
    <property type="entry name" value="PIN-like_dom_sf"/>
</dbReference>
<feature type="domain" description="PIN" evidence="6">
    <location>
        <begin position="2"/>
        <end position="111"/>
    </location>
</feature>
<dbReference type="GO" id="GO:0090729">
    <property type="term" value="F:toxin activity"/>
    <property type="evidence" value="ECO:0007669"/>
    <property type="project" value="UniProtKB-KW"/>
</dbReference>
<comment type="caution">
    <text evidence="7">The sequence shown here is derived from an EMBL/GenBank/DDBJ whole genome shotgun (WGS) entry which is preliminary data.</text>
</comment>
<protein>
    <recommendedName>
        <fullName evidence="5">Ribonuclease VapC</fullName>
        <shortName evidence="5">RNase VapC</shortName>
        <ecNumber evidence="5">3.1.-.-</ecNumber>
    </recommendedName>
    <alternativeName>
        <fullName evidence="5">Toxin VapC</fullName>
    </alternativeName>
</protein>
<sequence length="130" mass="14092">MVLVDTSVWIDHLRAGDPALALMLAEGQVLVHPFVLGELALGNLRQRDLILGALQDLPRTSVAMDHEVMRFISRHALHGQGIGYLDAHLLASTSLTPGSRLWTRDKRLLAAATRLDLATTPEAMPGATPD</sequence>
<dbReference type="EMBL" id="PTQZ01000139">
    <property type="protein sequence ID" value="PQA40630.1"/>
    <property type="molecule type" value="Genomic_DNA"/>
</dbReference>
<dbReference type="OrthoDB" id="9811788at2"/>
<evidence type="ECO:0000256" key="5">
    <source>
        <dbReference type="HAMAP-Rule" id="MF_00265"/>
    </source>
</evidence>
<dbReference type="HAMAP" id="MF_00265">
    <property type="entry name" value="VapC_Nob1"/>
    <property type="match status" value="1"/>
</dbReference>
<evidence type="ECO:0000259" key="6">
    <source>
        <dbReference type="Pfam" id="PF01850"/>
    </source>
</evidence>
<dbReference type="AlphaFoldDB" id="A0A2P6AS23"/>
<keyword evidence="1 5" id="KW-1277">Toxin-antitoxin system</keyword>
<comment type="cofactor">
    <cofactor evidence="5">
        <name>Mg(2+)</name>
        <dbReference type="ChEBI" id="CHEBI:18420"/>
    </cofactor>
</comment>
<feature type="binding site" evidence="5">
    <location>
        <position position="5"/>
    </location>
    <ligand>
        <name>Mg(2+)</name>
        <dbReference type="ChEBI" id="CHEBI:18420"/>
    </ligand>
</feature>
<dbReference type="Gene3D" id="3.40.50.1010">
    <property type="entry name" value="5'-nuclease"/>
    <property type="match status" value="1"/>
</dbReference>
<dbReference type="EC" id="3.1.-.-" evidence="5"/>
<dbReference type="Pfam" id="PF01850">
    <property type="entry name" value="PIN"/>
    <property type="match status" value="1"/>
</dbReference>
<dbReference type="Proteomes" id="UP000243900">
    <property type="component" value="Unassembled WGS sequence"/>
</dbReference>